<evidence type="ECO:0000313" key="3">
    <source>
        <dbReference type="Proteomes" id="UP000000466"/>
    </source>
</evidence>
<dbReference type="RefSeq" id="WP_015048428.1">
    <property type="nucleotide sequence ID" value="NC_018868.3"/>
</dbReference>
<name>K4KPU8_SIMAS</name>
<protein>
    <recommendedName>
        <fullName evidence="4">Lipoprotein</fullName>
    </recommendedName>
</protein>
<dbReference type="eggNOG" id="ENOG5031MFF">
    <property type="taxonomic scope" value="Bacteria"/>
</dbReference>
<accession>K4KPU8</accession>
<dbReference type="KEGG" id="saga:M5M_15715"/>
<dbReference type="EMBL" id="CP003746">
    <property type="protein sequence ID" value="AFV00276.1"/>
    <property type="molecule type" value="Genomic_DNA"/>
</dbReference>
<evidence type="ECO:0000256" key="1">
    <source>
        <dbReference type="SAM" id="SignalP"/>
    </source>
</evidence>
<dbReference type="HOGENOM" id="CLU_1824006_0_0_6"/>
<gene>
    <name evidence="2" type="ordered locus">M5M_15715</name>
</gene>
<evidence type="ECO:0008006" key="4">
    <source>
        <dbReference type="Google" id="ProtNLM"/>
    </source>
</evidence>
<evidence type="ECO:0000313" key="2">
    <source>
        <dbReference type="EMBL" id="AFV00276.1"/>
    </source>
</evidence>
<feature type="signal peptide" evidence="1">
    <location>
        <begin position="1"/>
        <end position="24"/>
    </location>
</feature>
<dbReference type="AlphaFoldDB" id="K4KPU8"/>
<feature type="chain" id="PRO_5003878579" description="Lipoprotein" evidence="1">
    <location>
        <begin position="25"/>
        <end position="138"/>
    </location>
</feature>
<dbReference type="STRING" id="1117647.M5M_15715"/>
<keyword evidence="3" id="KW-1185">Reference proteome</keyword>
<organism evidence="2 3">
    <name type="scientific">Simiduia agarivorans (strain DSM 21679 / JCM 13881 / BCRC 17597 / SA1)</name>
    <dbReference type="NCBI Taxonomy" id="1117647"/>
    <lineage>
        <taxon>Bacteria</taxon>
        <taxon>Pseudomonadati</taxon>
        <taxon>Pseudomonadota</taxon>
        <taxon>Gammaproteobacteria</taxon>
        <taxon>Cellvibrionales</taxon>
        <taxon>Cellvibrionaceae</taxon>
        <taxon>Simiduia</taxon>
    </lineage>
</organism>
<dbReference type="Proteomes" id="UP000000466">
    <property type="component" value="Chromosome"/>
</dbReference>
<reference evidence="2 3" key="1">
    <citation type="journal article" date="2013" name="Genome Announc.">
        <title>Complete genome sequence of Simiduia agarivorans SA1(T), a marine bacterium able to degrade a variety of polysaccharides.</title>
        <authorList>
            <person name="Lin S.Y."/>
            <person name="Shieh W.Y."/>
            <person name="Chen J.S."/>
            <person name="Tang S.L."/>
        </authorList>
    </citation>
    <scope>NUCLEOTIDE SEQUENCE [LARGE SCALE GENOMIC DNA]</scope>
    <source>
        <strain evidence="3">DSM 21679 / JCM 13881 / BCRC 17597 / SA1</strain>
    </source>
</reference>
<proteinExistence type="predicted"/>
<sequence length="138" mass="15813">MNLTKVLATSLLGLCLVSAHEVNAFTKYDDPFQISSYVTEPAAPIKEGMKRYHWVVAEEEPGRILAVYAHKNHEIKLNIYYNQEKIWFEQVSARNLGCTNCEVKDRHLTNWRVGLRRGIAFALTHLALVDARKQAKTE</sequence>
<keyword evidence="1" id="KW-0732">Signal</keyword>